<organism evidence="2 3">
    <name type="scientific">Consotaella salsifontis</name>
    <dbReference type="NCBI Taxonomy" id="1365950"/>
    <lineage>
        <taxon>Bacteria</taxon>
        <taxon>Pseudomonadati</taxon>
        <taxon>Pseudomonadota</taxon>
        <taxon>Alphaproteobacteria</taxon>
        <taxon>Hyphomicrobiales</taxon>
        <taxon>Aurantimonadaceae</taxon>
        <taxon>Consotaella</taxon>
    </lineage>
</organism>
<dbReference type="OrthoDB" id="7824623at2"/>
<evidence type="ECO:0000256" key="1">
    <source>
        <dbReference type="SAM" id="SignalP"/>
    </source>
</evidence>
<feature type="chain" id="PRO_5012933566" description="DUF945 domain-containing protein" evidence="1">
    <location>
        <begin position="27"/>
        <end position="391"/>
    </location>
</feature>
<keyword evidence="3" id="KW-1185">Reference proteome</keyword>
<dbReference type="STRING" id="1365950.SAMN05428963_103320"/>
<gene>
    <name evidence="2" type="ORF">SAMN05428963_103320</name>
</gene>
<sequence length="391" mass="41465">MKTPIRLAHLVTGTALLLVSGGSALAADANAFASRLTAVLAKSQLTLTYSDAKADGDDVILSGASVAANDEKVDLGDLTFSGVEGSPEEGYTVAEFEKDMTGKDWSVEGLKIQDLTIAGTSTDPKSAPAADVFFSDLTLDQLEIKDDGRTAFTTKDAKITNTTSDSAISSEFDLGTIDMDVPEDSDARAAGTLREIGYDHLSGNISGKGSWTKSSGELTLQPLTIKADDAGTFNFSYKVLGYTPEFIASLSQLRQQMQSQPEGQQAAGMAVMGLMAQLQLSRIVLSYEDDSLANRLLDFYAKKAGQPRDQYVQTLTGSLSPMLASLKNPDFQKQIEDAVSTFLKDPKSLSIQAEPAQPIAAAQIMGAAMAAPQTIPTLLEVKVEANQPVSE</sequence>
<protein>
    <recommendedName>
        <fullName evidence="4">DUF945 domain-containing protein</fullName>
    </recommendedName>
</protein>
<reference evidence="2 3" key="1">
    <citation type="submission" date="2017-02" db="EMBL/GenBank/DDBJ databases">
        <authorList>
            <person name="Peterson S.W."/>
        </authorList>
    </citation>
    <scope>NUCLEOTIDE SEQUENCE [LARGE SCALE GENOMIC DNA]</scope>
    <source>
        <strain evidence="2 3">USBA 369</strain>
    </source>
</reference>
<dbReference type="Proteomes" id="UP000190135">
    <property type="component" value="Unassembled WGS sequence"/>
</dbReference>
<proteinExistence type="predicted"/>
<accession>A0A1T4P4Y4</accession>
<evidence type="ECO:0000313" key="3">
    <source>
        <dbReference type="Proteomes" id="UP000190135"/>
    </source>
</evidence>
<keyword evidence="1" id="KW-0732">Signal</keyword>
<dbReference type="AlphaFoldDB" id="A0A1T4P4Y4"/>
<feature type="signal peptide" evidence="1">
    <location>
        <begin position="1"/>
        <end position="26"/>
    </location>
</feature>
<dbReference type="EMBL" id="FUXL01000003">
    <property type="protein sequence ID" value="SJZ85988.1"/>
    <property type="molecule type" value="Genomic_DNA"/>
</dbReference>
<name>A0A1T4P4Y4_9HYPH</name>
<evidence type="ECO:0000313" key="2">
    <source>
        <dbReference type="EMBL" id="SJZ85988.1"/>
    </source>
</evidence>
<evidence type="ECO:0008006" key="4">
    <source>
        <dbReference type="Google" id="ProtNLM"/>
    </source>
</evidence>
<dbReference type="RefSeq" id="WP_078707418.1">
    <property type="nucleotide sequence ID" value="NZ_FUXL01000003.1"/>
</dbReference>